<evidence type="ECO:0000313" key="4">
    <source>
        <dbReference type="EMBL" id="KDR14731.1"/>
    </source>
</evidence>
<dbReference type="Pfam" id="PF16059">
    <property type="entry name" value="MGA_dom"/>
    <property type="match status" value="1"/>
</dbReference>
<reference evidence="4 5" key="1">
    <citation type="journal article" date="2014" name="Nat. Commun.">
        <title>Molecular traces of alternative social organization in a termite genome.</title>
        <authorList>
            <person name="Terrapon N."/>
            <person name="Li C."/>
            <person name="Robertson H.M."/>
            <person name="Ji L."/>
            <person name="Meng X."/>
            <person name="Booth W."/>
            <person name="Chen Z."/>
            <person name="Childers C.P."/>
            <person name="Glastad K.M."/>
            <person name="Gokhale K."/>
            <person name="Gowin J."/>
            <person name="Gronenberg W."/>
            <person name="Hermansen R.A."/>
            <person name="Hu H."/>
            <person name="Hunt B.G."/>
            <person name="Huylmans A.K."/>
            <person name="Khalil S.M."/>
            <person name="Mitchell R.D."/>
            <person name="Munoz-Torres M.C."/>
            <person name="Mustard J.A."/>
            <person name="Pan H."/>
            <person name="Reese J.T."/>
            <person name="Scharf M.E."/>
            <person name="Sun F."/>
            <person name="Vogel H."/>
            <person name="Xiao J."/>
            <person name="Yang W."/>
            <person name="Yang Z."/>
            <person name="Yang Z."/>
            <person name="Zhou J."/>
            <person name="Zhu J."/>
            <person name="Brent C.S."/>
            <person name="Elsik C.G."/>
            <person name="Goodisman M.A."/>
            <person name="Liberles D.A."/>
            <person name="Roe R.M."/>
            <person name="Vargo E.L."/>
            <person name="Vilcinskas A."/>
            <person name="Wang J."/>
            <person name="Bornberg-Bauer E."/>
            <person name="Korb J."/>
            <person name="Zhang G."/>
            <person name="Liebig J."/>
        </authorList>
    </citation>
    <scope>NUCLEOTIDE SEQUENCE [LARGE SCALE GENOMIC DNA]</scope>
    <source>
        <tissue evidence="4">Whole organism</tissue>
    </source>
</reference>
<feature type="coiled-coil region" evidence="1">
    <location>
        <begin position="1365"/>
        <end position="1392"/>
    </location>
</feature>
<feature type="compositionally biased region" description="Basic and acidic residues" evidence="2">
    <location>
        <begin position="2306"/>
        <end position="2315"/>
    </location>
</feature>
<evidence type="ECO:0000313" key="5">
    <source>
        <dbReference type="Proteomes" id="UP000027135"/>
    </source>
</evidence>
<feature type="region of interest" description="Disordered" evidence="2">
    <location>
        <begin position="1711"/>
        <end position="1733"/>
    </location>
</feature>
<keyword evidence="1" id="KW-0175">Coiled coil</keyword>
<feature type="region of interest" description="Disordered" evidence="2">
    <location>
        <begin position="2305"/>
        <end position="2340"/>
    </location>
</feature>
<dbReference type="InParanoid" id="A0A067QX11"/>
<feature type="region of interest" description="Disordered" evidence="2">
    <location>
        <begin position="486"/>
        <end position="505"/>
    </location>
</feature>
<dbReference type="OrthoDB" id="6119313at2759"/>
<dbReference type="EMBL" id="KK852866">
    <property type="protein sequence ID" value="KDR14731.1"/>
    <property type="molecule type" value="Genomic_DNA"/>
</dbReference>
<organism evidence="4 5">
    <name type="scientific">Zootermopsis nevadensis</name>
    <name type="common">Dampwood termite</name>
    <dbReference type="NCBI Taxonomy" id="136037"/>
    <lineage>
        <taxon>Eukaryota</taxon>
        <taxon>Metazoa</taxon>
        <taxon>Ecdysozoa</taxon>
        <taxon>Arthropoda</taxon>
        <taxon>Hexapoda</taxon>
        <taxon>Insecta</taxon>
        <taxon>Pterygota</taxon>
        <taxon>Neoptera</taxon>
        <taxon>Polyneoptera</taxon>
        <taxon>Dictyoptera</taxon>
        <taxon>Blattodea</taxon>
        <taxon>Blattoidea</taxon>
        <taxon>Termitoidae</taxon>
        <taxon>Termopsidae</taxon>
        <taxon>Zootermopsis</taxon>
    </lineage>
</organism>
<feature type="region of interest" description="Disordered" evidence="2">
    <location>
        <begin position="205"/>
        <end position="242"/>
    </location>
</feature>
<feature type="domain" description="MGA conserved" evidence="3">
    <location>
        <begin position="667"/>
        <end position="707"/>
    </location>
</feature>
<keyword evidence="5" id="KW-1185">Reference proteome</keyword>
<accession>A0A067QX11</accession>
<feature type="compositionally biased region" description="Acidic residues" evidence="2">
    <location>
        <begin position="1081"/>
        <end position="1095"/>
    </location>
</feature>
<name>A0A067QX11_ZOONE</name>
<evidence type="ECO:0000256" key="2">
    <source>
        <dbReference type="SAM" id="MobiDB-lite"/>
    </source>
</evidence>
<feature type="compositionally biased region" description="Low complexity" evidence="2">
    <location>
        <begin position="950"/>
        <end position="960"/>
    </location>
</feature>
<dbReference type="Proteomes" id="UP000027135">
    <property type="component" value="Unassembled WGS sequence"/>
</dbReference>
<protein>
    <recommendedName>
        <fullName evidence="3">MGA conserved domain-containing protein</fullName>
    </recommendedName>
</protein>
<feature type="region of interest" description="Disordered" evidence="2">
    <location>
        <begin position="3222"/>
        <end position="3278"/>
    </location>
</feature>
<proteinExistence type="predicted"/>
<dbReference type="eggNOG" id="KOG3585">
    <property type="taxonomic scope" value="Eukaryota"/>
</dbReference>
<feature type="compositionally biased region" description="Basic and acidic residues" evidence="2">
    <location>
        <begin position="1711"/>
        <end position="1727"/>
    </location>
</feature>
<dbReference type="InterPro" id="IPR032060">
    <property type="entry name" value="MGA_dom"/>
</dbReference>
<feature type="compositionally biased region" description="Polar residues" evidence="2">
    <location>
        <begin position="3230"/>
        <end position="3240"/>
    </location>
</feature>
<gene>
    <name evidence="4" type="ORF">L798_11659</name>
</gene>
<feature type="region of interest" description="Disordered" evidence="2">
    <location>
        <begin position="1072"/>
        <end position="1096"/>
    </location>
</feature>
<feature type="region of interest" description="Disordered" evidence="2">
    <location>
        <begin position="949"/>
        <end position="968"/>
    </location>
</feature>
<evidence type="ECO:0000259" key="3">
    <source>
        <dbReference type="Pfam" id="PF16059"/>
    </source>
</evidence>
<evidence type="ECO:0000256" key="1">
    <source>
        <dbReference type="SAM" id="Coils"/>
    </source>
</evidence>
<sequence>MIQSDDGLDMMDDSFAHSGDVDLQYARHVIVLTKTNDITKIKGWRNKQFAVNDNPSRYSGFSNEAFEEDDGFESCDVKTTDETNMEEDQQNHWYSEDAKHDDTDLVGTFIRDEDSQVTEERIGSASLGKQKINPVKDDVMLSSGAVIRPEAVEPLKHLQASITETNNSKSAFVSDVLDNYLSAHSQLNVSYEIPKLGAEEGITHHSKHETDQFLSPSPPKPSHTVSEKPSVPRKTGPKPKTLAEKRKLLEKEMREAEYIKGHKKRQRGRPRLHPKNEPVTPIKFQKHFESKMPVTLKITPSVPEKEDLEQKVFSLDPDYKYAWIGKRPIRITGSNVNREPTVNEHVLLCNVEPQIKLNPTHVSIASDITKDKNEVNTDTKLSYETREWNNSTENITACSDLQPHSSHDSTNPYEYGVVVFPGVGHPLHPFAIKHLMFLRSSEVCIDRKWAEFAVAVVTSRKDIGNHEQTEKHVILVRHTLPFQDLNLETNSPKNNEISPSESGNISLNTEIPRDCDLTSSSFKITQMSPNPELSKPNLSCTNTDSSVGSVEIDLGAKSVNHNNGKADKNLSSNSSFEPCDMVLIEVKVILTEMIDCVLNHEIENTIIQDDPDAASSVTVITPKCSKKVVSKYMKNKVYRELNRLNVNVIVMGEDRNGYVEKTNGDSFCEQDFCRLGCVCASLEACQSNAALSDHCGNAECMFECCCQEPSTNQSSSNSAEEKPSLLYSTAIRLQDEGNRHLAKVEKEFRHTVIQSKNEVIVIGGGSNSDGGRRRREKKLPERYRDSSLVLGKEFAMAEFKMMTGEDINATSALSGNTNTRRERQLYVPNYVELGVLKSPAASIAKPPRRSSRGKLTLDQKMSLLCEHFKVKSCKVRIERMEGLEGVVPWCMVHSRYNCFCSGQSLKPFKRMFYRPIERPPPVPSVPLDSTGTKVDTVKQHCASRNVAVKSTSHSTTIHTHNVNHHSARTSGTTVNYCLRNQSHSFQRQHERIHLEDSETMKNVISAHYSPFTPPVNKISKLDMMPGDSVTSAPFSLNEQGIMPNNSDLVKDNEEVGFGKIVSITSLRPEEFEKCGSVDQSHDDEDEEEKEKEEEGACNADMFLNPERQSTEFLSGGTNISEGSAHLIQTKMKTLNFPREQECHSEEQSHENEIFGKPSSALIPILPEGSNDINSVRLAELISKKDSELRSILENCIVPLNLSQTTIGSIQLINWKILLDQVERKIYHLWLQYKHGSVPKLIVTGTADKPDQYCISLHNTYPHSLPDFHSKLPPFIIFLIEQLCISSRIPGINSGGINCFGLLQFDGNNWVLVGSFQRNIREVEQIQTTEQAGYRETSKSQQQDHISVETSQKEIPGVIIGNESSISGEKEITKEEEEEIKKFNQENESNKNAVASCSSPHKNLRKRLCDIDSSQESVNENLQVNEEPSVKQHGQKQESYLDPNVSLQEQDSPVCESILCETTGILIDPNKPLGPQLVQARSVDITGTLADLTETCRGHNEHIGMVSYGELTSDGVSNNDQTVINCVEQKFVTTGLKSVAREVVHLPDTPLSVQNLSTQSPESVCCKSDPKVICSQEQIKSDDILKGNDCEITMVVSQEQISLISEETKDTTNLESAMEHPLPSSTGKTPVTFSANSCNFDSIIHTSGVEVPLPTGPDPARWYMLNIRSHFDLLHIAHSKCIIRYSQLLRAVYLANSHRKTVRVPLQKIPKKEINSKNSHVSDDKKQAPDTTQPKFGVYTVPNLYTRVFIGPYGLRDEAGVCAIKIVNGKLVNTMYLDKESNSSADTDESFTSLLKSGGKEAILNKKMEQLYDSVALPPKDGGVCRGLWLYTAKSEDRKSKVKNVKASVVSLDWNGVSSGNSSAPLPVTGMGDGKSNFAVDRKESYTECHAEMEDSKSHSENGNIAQYSLKDGIGTESRRQGSRRKQTLELKNDVPVTISCHKISVHKTSRDMGQESVKEEGENVDGSHLAVTESCPSTADVFSSVKSDSDEEILDVETPCDTGELFRKTYLLMKKKTRRNINILENLQKQFVPGSRGDEASTISMCGTASVNSVDSVLKNSSEAPKDAEPLFPQGSPVMSVGKTAVEIKLVPSIPSVGYIKAVMYHNKSVMLKSPFSLQGERVYFKNLETASHWLTDELKKKVEFIPHNITLLWRVKHATVDTKFCELFNCKILNGSHFLTEIGVFGRQQKSTVAHTSLEPELLHGFHKLGSTFLSEEQLCRTDSDNILKLAINEVKNVDLTNMKLLSELEVLSKRRLTNFSRFYQLLKALPFVEDRNREMAKLKEVLGDKIPVVFNVNATFSDASSRKSKDSSHHAQNVLPSHKFDRENRNESNPGDCVTNENCVGDSVINTEMVNNEKPLIAHSLQLKEGVDDDSVSVSISVVQDDEPVPTISDAEDRDVVTVTRIPRGCVEDKLLQDVVNRKHKSFVSKAEDAIHSKFSASGKQRKSEVTTVLDILQVIPSKPNTDTSERQDNHIVKMDELIGSPSKSEKEVNDISPENLSTVGILKKSSDESIGFIRFPAVQKINKSEEVTRKAVSEQIVQKEPRKLLMGSLDVKDAVPDSAKNRIDTNEEIDVGGSVSNGGGVWYTLMPSERKRISISVDNKTIRTSTSPGARQDTNFILHNADKFNLKQQQLGLNSSGNLILPNNVNDVEDGLLKKVRTHQLSRNLQNNCVKADNSAEKDIAVKNPVSDLPTQMSISKSPSTNETVSVSAPSLKGNILHGQSSDLKYAVFDNSKCKLVSGRVLSGNKMGHHVLTSGQIGKNINSLSCTDAAQKIGTATPVFVAVLPSACSNTTMTSSSISASTVKNSVANDEGSNQRTKQVRPQIASSVGHPSSHFVHVLQPVNRKNLCAAGNRLIGFERSKNNQYLICNGHQVYSAPVCYPVYVPTQSPSSVVKNSKNLNSGANINSIPLLAVANPNTSLNKDCHRSLESSIVKPVQPSKLSTNSLNPTIEIERLQPGVCAAVVPDKVRKISCDLVSDTYVPTTNSFPKSTLTTRSTHTNSTASHVLMRDLVNTAQNKPVVSVVSSDSHAATILPPKLESSSGFIPVSRKVPSASHYNLKKNPTFCFRTAASNISISKIITTDVKSMEPEPFNLNVASPVSSRRLFMESVTGFSDITCSKNSVYNGNRIASEKTEKVSDRQPVVADMAVTSNRSENREISENNGSVDVRSETNFSILGLSDEKSQCDISSGRTSDEKLRNKSVYSVRASAKKLLDRSAMSLPKQDSPNTLSPKSKSKAQEDTGNTAKHMVRAGSGRNRTKSPVEMMVTRSSSRRKLVLYKLKSCT</sequence>